<dbReference type="AlphaFoldDB" id="A0A1R3IE68"/>
<organism evidence="2 3">
    <name type="scientific">Corchorus olitorius</name>
    <dbReference type="NCBI Taxonomy" id="93759"/>
    <lineage>
        <taxon>Eukaryota</taxon>
        <taxon>Viridiplantae</taxon>
        <taxon>Streptophyta</taxon>
        <taxon>Embryophyta</taxon>
        <taxon>Tracheophyta</taxon>
        <taxon>Spermatophyta</taxon>
        <taxon>Magnoliopsida</taxon>
        <taxon>eudicotyledons</taxon>
        <taxon>Gunneridae</taxon>
        <taxon>Pentapetalae</taxon>
        <taxon>rosids</taxon>
        <taxon>malvids</taxon>
        <taxon>Malvales</taxon>
        <taxon>Malvaceae</taxon>
        <taxon>Grewioideae</taxon>
        <taxon>Apeibeae</taxon>
        <taxon>Corchorus</taxon>
    </lineage>
</organism>
<evidence type="ECO:0000313" key="3">
    <source>
        <dbReference type="Proteomes" id="UP000187203"/>
    </source>
</evidence>
<protein>
    <submittedName>
        <fullName evidence="2">Uncharacterized protein</fullName>
    </submittedName>
</protein>
<reference evidence="3" key="1">
    <citation type="submission" date="2013-09" db="EMBL/GenBank/DDBJ databases">
        <title>Corchorus olitorius genome sequencing.</title>
        <authorList>
            <person name="Alam M."/>
            <person name="Haque M.S."/>
            <person name="Islam M.S."/>
            <person name="Emdad E.M."/>
            <person name="Islam M.M."/>
            <person name="Ahmed B."/>
            <person name="Halim A."/>
            <person name="Hossen Q.M.M."/>
            <person name="Hossain M.Z."/>
            <person name="Ahmed R."/>
            <person name="Khan M.M."/>
            <person name="Islam R."/>
            <person name="Rashid M.M."/>
            <person name="Khan S.A."/>
            <person name="Rahman M.S."/>
            <person name="Alam M."/>
            <person name="Yahiya A.S."/>
            <person name="Khan M.S."/>
            <person name="Azam M.S."/>
            <person name="Haque T."/>
            <person name="Lashkar M.Z.H."/>
            <person name="Akhand A.I."/>
            <person name="Morshed G."/>
            <person name="Roy S."/>
            <person name="Uddin K.S."/>
            <person name="Rabeya T."/>
            <person name="Hossain A.S."/>
            <person name="Chowdhury A."/>
            <person name="Snigdha A.R."/>
            <person name="Mortoza M.S."/>
            <person name="Matin S.A."/>
            <person name="Hoque S.M.E."/>
            <person name="Islam M.K."/>
            <person name="Roy D.K."/>
            <person name="Haider R."/>
            <person name="Moosa M.M."/>
            <person name="Elias S.M."/>
            <person name="Hasan A.M."/>
            <person name="Jahan S."/>
            <person name="Shafiuddin M."/>
            <person name="Mahmood N."/>
            <person name="Shommy N.S."/>
        </authorList>
    </citation>
    <scope>NUCLEOTIDE SEQUENCE [LARGE SCALE GENOMIC DNA]</scope>
    <source>
        <strain evidence="3">cv. O-4</strain>
    </source>
</reference>
<proteinExistence type="predicted"/>
<comment type="caution">
    <text evidence="2">The sequence shown here is derived from an EMBL/GenBank/DDBJ whole genome shotgun (WGS) entry which is preliminary data.</text>
</comment>
<accession>A0A1R3IE68</accession>
<evidence type="ECO:0000313" key="2">
    <source>
        <dbReference type="EMBL" id="OMO80888.1"/>
    </source>
</evidence>
<dbReference type="EMBL" id="AWUE01018369">
    <property type="protein sequence ID" value="OMO80888.1"/>
    <property type="molecule type" value="Genomic_DNA"/>
</dbReference>
<dbReference type="Proteomes" id="UP000187203">
    <property type="component" value="Unassembled WGS sequence"/>
</dbReference>
<feature type="signal peptide" evidence="1">
    <location>
        <begin position="1"/>
        <end position="22"/>
    </location>
</feature>
<keyword evidence="3" id="KW-1185">Reference proteome</keyword>
<evidence type="ECO:0000256" key="1">
    <source>
        <dbReference type="SAM" id="SignalP"/>
    </source>
</evidence>
<gene>
    <name evidence="2" type="ORF">COLO4_23890</name>
</gene>
<sequence length="60" mass="6643">MANRIVPLLVVVSILAMDLVGSMEAPVHLCCFLVHHLVSSQQLMKLKGKSRIMLTKELLS</sequence>
<name>A0A1R3IE68_9ROSI</name>
<keyword evidence="1" id="KW-0732">Signal</keyword>
<feature type="chain" id="PRO_5012842400" evidence="1">
    <location>
        <begin position="23"/>
        <end position="60"/>
    </location>
</feature>